<dbReference type="OrthoDB" id="8607022at2"/>
<accession>A0A448D517</accession>
<dbReference type="InterPro" id="IPR010133">
    <property type="entry name" value="Bacteriocin_signal_seq"/>
</dbReference>
<evidence type="ECO:0000313" key="2">
    <source>
        <dbReference type="Proteomes" id="UP000279284"/>
    </source>
</evidence>
<reference evidence="1 2" key="1">
    <citation type="submission" date="2018-12" db="EMBL/GenBank/DDBJ databases">
        <authorList>
            <consortium name="Pathogen Informatics"/>
        </authorList>
    </citation>
    <scope>NUCLEOTIDE SEQUENCE [LARGE SCALE GENOMIC DNA]</scope>
    <source>
        <strain evidence="1 2">NCTC10296</strain>
    </source>
</reference>
<dbReference type="NCBIfam" id="TIGR01847">
    <property type="entry name" value="bacteriocin_sig"/>
    <property type="match status" value="1"/>
</dbReference>
<dbReference type="AlphaFoldDB" id="A0A448D517"/>
<keyword evidence="2" id="KW-1185">Reference proteome</keyword>
<dbReference type="KEGG" id="nci:NCTC10296_00110"/>
<proteinExistence type="predicted"/>
<dbReference type="Proteomes" id="UP000279284">
    <property type="component" value="Chromosome"/>
</dbReference>
<name>A0A448D517_9NEIS</name>
<evidence type="ECO:0008006" key="3">
    <source>
        <dbReference type="Google" id="ProtNLM"/>
    </source>
</evidence>
<dbReference type="EMBL" id="LR134313">
    <property type="protein sequence ID" value="VEE98983.1"/>
    <property type="molecule type" value="Genomic_DNA"/>
</dbReference>
<gene>
    <name evidence="1" type="ORF">NCTC10296_00110</name>
</gene>
<organism evidence="1 2">
    <name type="scientific">Neisseria canis</name>
    <dbReference type="NCBI Taxonomy" id="493"/>
    <lineage>
        <taxon>Bacteria</taxon>
        <taxon>Pseudomonadati</taxon>
        <taxon>Pseudomonadota</taxon>
        <taxon>Betaproteobacteria</taxon>
        <taxon>Neisseriales</taxon>
        <taxon>Neisseriaceae</taxon>
        <taxon>Neisseria</taxon>
    </lineage>
</organism>
<dbReference type="RefSeq" id="WP_085416358.1">
    <property type="nucleotide sequence ID" value="NZ_CAUJPY010000014.1"/>
</dbReference>
<sequence length="63" mass="7525">MKELDKNQLQQVSGGANWKVFRDLIKESFNTLGDAFSEAGKNIRDDWREIRDDWREIREILKD</sequence>
<protein>
    <recommendedName>
        <fullName evidence="3">Bacteriocin</fullName>
    </recommendedName>
</protein>
<evidence type="ECO:0000313" key="1">
    <source>
        <dbReference type="EMBL" id="VEE98983.1"/>
    </source>
</evidence>